<dbReference type="InterPro" id="IPR036721">
    <property type="entry name" value="RCK_C_sf"/>
</dbReference>
<keyword evidence="5" id="KW-0520">NAD</keyword>
<dbReference type="GO" id="GO:0015079">
    <property type="term" value="F:potassium ion transmembrane transporter activity"/>
    <property type="evidence" value="ECO:0007669"/>
    <property type="project" value="InterPro"/>
</dbReference>
<dbReference type="NCBIfam" id="NF007039">
    <property type="entry name" value="PRK09496.3-2"/>
    <property type="match status" value="1"/>
</dbReference>
<dbReference type="GO" id="GO:0005886">
    <property type="term" value="C:plasma membrane"/>
    <property type="evidence" value="ECO:0007669"/>
    <property type="project" value="InterPro"/>
</dbReference>
<keyword evidence="2" id="KW-0813">Transport</keyword>
<dbReference type="AlphaFoldDB" id="A0A7C4RSL5"/>
<dbReference type="Pfam" id="PF02080">
    <property type="entry name" value="TrkA_C"/>
    <property type="match status" value="2"/>
</dbReference>
<evidence type="ECO:0000256" key="6">
    <source>
        <dbReference type="ARBA" id="ARBA00023065"/>
    </source>
</evidence>
<dbReference type="InterPro" id="IPR006036">
    <property type="entry name" value="K_uptake_TrkA"/>
</dbReference>
<feature type="domain" description="RCK C-terminal" evidence="8">
    <location>
        <begin position="142"/>
        <end position="226"/>
    </location>
</feature>
<keyword evidence="3" id="KW-0633">Potassium transport</keyword>
<sequence length="454" mass="50463">MRIIIVGAGEVGFHIAQRLTLENKEVVVIDKRSEALKRFTDLLDVKTIHGSGSSPRVLEESGLKGAETFLAVTDSDETNLVACLFANTIAPGITKLARIRDEDYSRHWSDLVQQSLAIHTIINPEIEVVKTIIQSLSLPNVEHVSEFSEGRIQLIGLHIPNTSPVLGIRLQDLRVKTGTLRFIVAAIFRNDRLIIPTGRDSIQRGDFVYFVCGSEKLGDVLAVFGSRKEPVRNVLIIGGGNIGFRLATALEKTNYHVRMIEIDRNRCDFLAERLERCIVLHGDGTDQNLLQEENIQEMDVVISLIGNEESNVLASLLAKNLGARRTITRINKFQYIPLLDTIGLDQIVSPRLSAINSFLLHVRKGKVLSTVSLKGDEAEVLEAVALETSGIADKPLKELNFPKDAILLAILREERTIIPTGDTVVRAGDRVIILSTRQNIPKVEKELMVTFEYF</sequence>
<dbReference type="Pfam" id="PF02254">
    <property type="entry name" value="TrkA_N"/>
    <property type="match status" value="2"/>
</dbReference>
<keyword evidence="6" id="KW-0406">Ion transport</keyword>
<dbReference type="Gene3D" id="3.40.50.720">
    <property type="entry name" value="NAD(P)-binding Rossmann-like Domain"/>
    <property type="match status" value="2"/>
</dbReference>
<accession>A0A7C4RSL5</accession>
<dbReference type="PROSITE" id="PS51201">
    <property type="entry name" value="RCK_N"/>
    <property type="match status" value="2"/>
</dbReference>
<dbReference type="InterPro" id="IPR006037">
    <property type="entry name" value="RCK_C"/>
</dbReference>
<dbReference type="SUPFAM" id="SSF116726">
    <property type="entry name" value="TrkA C-terminal domain-like"/>
    <property type="match status" value="2"/>
</dbReference>
<evidence type="ECO:0000256" key="2">
    <source>
        <dbReference type="ARBA" id="ARBA00022448"/>
    </source>
</evidence>
<evidence type="ECO:0000259" key="8">
    <source>
        <dbReference type="PROSITE" id="PS51202"/>
    </source>
</evidence>
<evidence type="ECO:0000313" key="9">
    <source>
        <dbReference type="EMBL" id="HGU33037.1"/>
    </source>
</evidence>
<evidence type="ECO:0000256" key="3">
    <source>
        <dbReference type="ARBA" id="ARBA00022538"/>
    </source>
</evidence>
<dbReference type="PANTHER" id="PTHR43833">
    <property type="entry name" value="POTASSIUM CHANNEL PROTEIN 2-RELATED-RELATED"/>
    <property type="match status" value="1"/>
</dbReference>
<organism evidence="9">
    <name type="scientific">Desulfatirhabdium butyrativorans</name>
    <dbReference type="NCBI Taxonomy" id="340467"/>
    <lineage>
        <taxon>Bacteria</taxon>
        <taxon>Pseudomonadati</taxon>
        <taxon>Thermodesulfobacteriota</taxon>
        <taxon>Desulfobacteria</taxon>
        <taxon>Desulfobacterales</taxon>
        <taxon>Desulfatirhabdiaceae</taxon>
        <taxon>Desulfatirhabdium</taxon>
    </lineage>
</organism>
<dbReference type="NCBIfam" id="NF007041">
    <property type="entry name" value="PRK09496.3-4"/>
    <property type="match status" value="1"/>
</dbReference>
<dbReference type="Gene3D" id="3.30.70.1450">
    <property type="entry name" value="Regulator of K+ conductance, C-terminal domain"/>
    <property type="match status" value="2"/>
</dbReference>
<dbReference type="NCBIfam" id="NF007032">
    <property type="entry name" value="PRK09496.1-4"/>
    <property type="match status" value="1"/>
</dbReference>
<feature type="domain" description="RCK N-terminal" evidence="7">
    <location>
        <begin position="231"/>
        <end position="349"/>
    </location>
</feature>
<proteinExistence type="predicted"/>
<name>A0A7C4RSL5_9BACT</name>
<dbReference type="NCBIfam" id="NF007031">
    <property type="entry name" value="PRK09496.1-2"/>
    <property type="match status" value="1"/>
</dbReference>
<reference evidence="9" key="1">
    <citation type="journal article" date="2020" name="mSystems">
        <title>Genome- and Community-Level Interaction Insights into Carbon Utilization and Element Cycling Functions of Hydrothermarchaeota in Hydrothermal Sediment.</title>
        <authorList>
            <person name="Zhou Z."/>
            <person name="Liu Y."/>
            <person name="Xu W."/>
            <person name="Pan J."/>
            <person name="Luo Z.H."/>
            <person name="Li M."/>
        </authorList>
    </citation>
    <scope>NUCLEOTIDE SEQUENCE [LARGE SCALE GENOMIC DNA]</scope>
    <source>
        <strain evidence="9">SpSt-477</strain>
    </source>
</reference>
<feature type="domain" description="RCK N-terminal" evidence="7">
    <location>
        <begin position="1"/>
        <end position="122"/>
    </location>
</feature>
<evidence type="ECO:0000256" key="4">
    <source>
        <dbReference type="ARBA" id="ARBA00022958"/>
    </source>
</evidence>
<evidence type="ECO:0000256" key="1">
    <source>
        <dbReference type="ARBA" id="ARBA00017378"/>
    </source>
</evidence>
<feature type="domain" description="RCK C-terminal" evidence="8">
    <location>
        <begin position="368"/>
        <end position="449"/>
    </location>
</feature>
<dbReference type="InterPro" id="IPR050721">
    <property type="entry name" value="Trk_Ktr_HKT_K-transport"/>
</dbReference>
<protein>
    <recommendedName>
        <fullName evidence="1">Trk system potassium uptake protein TrkA</fullName>
    </recommendedName>
</protein>
<dbReference type="SUPFAM" id="SSF51735">
    <property type="entry name" value="NAD(P)-binding Rossmann-fold domains"/>
    <property type="match status" value="2"/>
</dbReference>
<dbReference type="InterPro" id="IPR003148">
    <property type="entry name" value="RCK_N"/>
</dbReference>
<dbReference type="PRINTS" id="PR00335">
    <property type="entry name" value="KUPTAKETRKA"/>
</dbReference>
<evidence type="ECO:0000256" key="5">
    <source>
        <dbReference type="ARBA" id="ARBA00023027"/>
    </source>
</evidence>
<dbReference type="InterPro" id="IPR036291">
    <property type="entry name" value="NAD(P)-bd_dom_sf"/>
</dbReference>
<gene>
    <name evidence="9" type="primary">trkA</name>
    <name evidence="9" type="ORF">ENS29_09305</name>
</gene>
<dbReference type="EMBL" id="DSUH01000219">
    <property type="protein sequence ID" value="HGU33037.1"/>
    <property type="molecule type" value="Genomic_DNA"/>
</dbReference>
<dbReference type="PROSITE" id="PS51202">
    <property type="entry name" value="RCK_C"/>
    <property type="match status" value="2"/>
</dbReference>
<evidence type="ECO:0000259" key="7">
    <source>
        <dbReference type="PROSITE" id="PS51201"/>
    </source>
</evidence>
<comment type="caution">
    <text evidence="9">The sequence shown here is derived from an EMBL/GenBank/DDBJ whole genome shotgun (WGS) entry which is preliminary data.</text>
</comment>
<keyword evidence="4" id="KW-0630">Potassium</keyword>
<dbReference type="PANTHER" id="PTHR43833:SF5">
    <property type="entry name" value="TRK SYSTEM POTASSIUM UPTAKE PROTEIN TRKA"/>
    <property type="match status" value="1"/>
</dbReference>